<keyword evidence="3" id="KW-0238">DNA-binding</keyword>
<keyword evidence="4" id="KW-0804">Transcription</keyword>
<gene>
    <name evidence="7" type="ORF">IT779_23525</name>
</gene>
<feature type="domain" description="HTH merR-type" evidence="5">
    <location>
        <begin position="5"/>
        <end position="73"/>
    </location>
</feature>
<dbReference type="SMART" id="SM00422">
    <property type="entry name" value="HTH_MERR"/>
    <property type="match status" value="1"/>
</dbReference>
<evidence type="ECO:0000259" key="6">
    <source>
        <dbReference type="PROSITE" id="PS51819"/>
    </source>
</evidence>
<dbReference type="InterPro" id="IPR004360">
    <property type="entry name" value="Glyas_Fos-R_dOase_dom"/>
</dbReference>
<dbReference type="Proteomes" id="UP000655751">
    <property type="component" value="Unassembled WGS sequence"/>
</dbReference>
<evidence type="ECO:0000256" key="4">
    <source>
        <dbReference type="ARBA" id="ARBA00023163"/>
    </source>
</evidence>
<dbReference type="PROSITE" id="PS50937">
    <property type="entry name" value="HTH_MERR_2"/>
    <property type="match status" value="1"/>
</dbReference>
<dbReference type="PANTHER" id="PTHR30204">
    <property type="entry name" value="REDOX-CYCLING DRUG-SENSING TRANSCRIPTIONAL ACTIVATOR SOXR"/>
    <property type="match status" value="1"/>
</dbReference>
<dbReference type="EMBL" id="JADMLG010000010">
    <property type="protein sequence ID" value="MBH0779243.1"/>
    <property type="molecule type" value="Genomic_DNA"/>
</dbReference>
<dbReference type="Gene3D" id="3.30.720.120">
    <property type="match status" value="1"/>
</dbReference>
<dbReference type="AlphaFoldDB" id="A0A931N620"/>
<accession>A0A931N620</accession>
<evidence type="ECO:0000256" key="3">
    <source>
        <dbReference type="ARBA" id="ARBA00023125"/>
    </source>
</evidence>
<dbReference type="GO" id="GO:0003677">
    <property type="term" value="F:DNA binding"/>
    <property type="evidence" value="ECO:0007669"/>
    <property type="project" value="UniProtKB-KW"/>
</dbReference>
<keyword evidence="8" id="KW-1185">Reference proteome</keyword>
<comment type="caution">
    <text evidence="7">The sequence shown here is derived from an EMBL/GenBank/DDBJ whole genome shotgun (WGS) entry which is preliminary data.</text>
</comment>
<dbReference type="InterPro" id="IPR047057">
    <property type="entry name" value="MerR_fam"/>
</dbReference>
<dbReference type="PANTHER" id="PTHR30204:SF69">
    <property type="entry name" value="MERR-FAMILY TRANSCRIPTIONAL REGULATOR"/>
    <property type="match status" value="1"/>
</dbReference>
<dbReference type="SUPFAM" id="SSF54593">
    <property type="entry name" value="Glyoxalase/Bleomycin resistance protein/Dihydroxybiphenyl dioxygenase"/>
    <property type="match status" value="1"/>
</dbReference>
<dbReference type="PRINTS" id="PR00040">
    <property type="entry name" value="HTHMERR"/>
</dbReference>
<keyword evidence="2" id="KW-0805">Transcription regulation</keyword>
<dbReference type="CDD" id="cd00592">
    <property type="entry name" value="HTH_MerR-like"/>
    <property type="match status" value="1"/>
</dbReference>
<dbReference type="Gene3D" id="1.10.1660.10">
    <property type="match status" value="1"/>
</dbReference>
<protein>
    <submittedName>
        <fullName evidence="7">MerR family transcriptional regulator</fullName>
    </submittedName>
</protein>
<dbReference type="InterPro" id="IPR029068">
    <property type="entry name" value="Glyas_Bleomycin-R_OHBP_Dase"/>
</dbReference>
<evidence type="ECO:0000256" key="1">
    <source>
        <dbReference type="ARBA" id="ARBA00022491"/>
    </source>
</evidence>
<name>A0A931N620_9NOCA</name>
<dbReference type="InterPro" id="IPR037523">
    <property type="entry name" value="VOC_core"/>
</dbReference>
<dbReference type="InterPro" id="IPR009061">
    <property type="entry name" value="DNA-bd_dom_put_sf"/>
</dbReference>
<reference evidence="7" key="1">
    <citation type="submission" date="2020-11" db="EMBL/GenBank/DDBJ databases">
        <title>Nocardia NEAU-351.nov., a novel actinomycete isolated from the cow dung.</title>
        <authorList>
            <person name="Zhang X."/>
        </authorList>
    </citation>
    <scope>NUCLEOTIDE SEQUENCE</scope>
    <source>
        <strain evidence="7">NEAU-351</strain>
    </source>
</reference>
<organism evidence="7 8">
    <name type="scientific">Nocardia bovistercoris</name>
    <dbReference type="NCBI Taxonomy" id="2785916"/>
    <lineage>
        <taxon>Bacteria</taxon>
        <taxon>Bacillati</taxon>
        <taxon>Actinomycetota</taxon>
        <taxon>Actinomycetes</taxon>
        <taxon>Mycobacteriales</taxon>
        <taxon>Nocardiaceae</taxon>
        <taxon>Nocardia</taxon>
    </lineage>
</organism>
<dbReference type="PROSITE" id="PS51819">
    <property type="entry name" value="VOC"/>
    <property type="match status" value="1"/>
</dbReference>
<evidence type="ECO:0000313" key="8">
    <source>
        <dbReference type="Proteomes" id="UP000655751"/>
    </source>
</evidence>
<sequence length="267" mass="29177">MTDNELTIGEVARRTGLTERTLRYYEELGLVTPGRDSGSRRRYDSAALDRLYRVRLLRDLGTPLAEVDPAAGDLASLTRRHLAELDARLAVLARQRERVRAVEDRLLSGNAPADSALLDLLAGLAGAEQVPTRRITLLVYRDLVGAHTWLVEVFGFAPGGLTYDESGRVVHGEVHVGDGVIWLHREAPEHRLLSPLATGGALTASLAVAVDDVDAHHERVAATGASVDYPPVDQPYGFREYSARDLEGHLWSFQTPISSTPQGDTDE</sequence>
<dbReference type="InterPro" id="IPR000551">
    <property type="entry name" value="MerR-type_HTH_dom"/>
</dbReference>
<evidence type="ECO:0000259" key="5">
    <source>
        <dbReference type="PROSITE" id="PS50937"/>
    </source>
</evidence>
<proteinExistence type="predicted"/>
<dbReference type="Gene3D" id="3.30.720.110">
    <property type="match status" value="1"/>
</dbReference>
<dbReference type="Pfam" id="PF13411">
    <property type="entry name" value="MerR_1"/>
    <property type="match status" value="1"/>
</dbReference>
<dbReference type="PROSITE" id="PS00552">
    <property type="entry name" value="HTH_MERR_1"/>
    <property type="match status" value="1"/>
</dbReference>
<feature type="domain" description="VOC" evidence="6">
    <location>
        <begin position="131"/>
        <end position="256"/>
    </location>
</feature>
<dbReference type="Pfam" id="PF00903">
    <property type="entry name" value="Glyoxalase"/>
    <property type="match status" value="1"/>
</dbReference>
<dbReference type="SUPFAM" id="SSF46955">
    <property type="entry name" value="Putative DNA-binding domain"/>
    <property type="match status" value="1"/>
</dbReference>
<evidence type="ECO:0000256" key="2">
    <source>
        <dbReference type="ARBA" id="ARBA00023015"/>
    </source>
</evidence>
<dbReference type="RefSeq" id="WP_196151561.1">
    <property type="nucleotide sequence ID" value="NZ_JADMLG010000010.1"/>
</dbReference>
<evidence type="ECO:0000313" key="7">
    <source>
        <dbReference type="EMBL" id="MBH0779243.1"/>
    </source>
</evidence>
<dbReference type="GO" id="GO:0003700">
    <property type="term" value="F:DNA-binding transcription factor activity"/>
    <property type="evidence" value="ECO:0007669"/>
    <property type="project" value="InterPro"/>
</dbReference>
<keyword evidence="1" id="KW-0678">Repressor</keyword>